<dbReference type="Pfam" id="PF00628">
    <property type="entry name" value="PHD"/>
    <property type="match status" value="2"/>
</dbReference>
<dbReference type="InterPro" id="IPR003347">
    <property type="entry name" value="JmjC_dom"/>
</dbReference>
<feature type="compositionally biased region" description="Polar residues" evidence="18">
    <location>
        <begin position="136"/>
        <end position="149"/>
    </location>
</feature>
<evidence type="ECO:0000256" key="18">
    <source>
        <dbReference type="SAM" id="MobiDB-lite"/>
    </source>
</evidence>
<dbReference type="SUPFAM" id="SSF46774">
    <property type="entry name" value="ARID-like"/>
    <property type="match status" value="1"/>
</dbReference>
<feature type="region of interest" description="Disordered" evidence="18">
    <location>
        <begin position="1841"/>
        <end position="2006"/>
    </location>
</feature>
<feature type="compositionally biased region" description="Low complexity" evidence="18">
    <location>
        <begin position="1843"/>
        <end position="1858"/>
    </location>
</feature>
<dbReference type="PROSITE" id="PS51183">
    <property type="entry name" value="JMJN"/>
    <property type="match status" value="1"/>
</dbReference>
<feature type="compositionally biased region" description="Low complexity" evidence="18">
    <location>
        <begin position="1564"/>
        <end position="1578"/>
    </location>
</feature>
<name>A0A7R8V742_HERIL</name>
<feature type="compositionally biased region" description="Polar residues" evidence="18">
    <location>
        <begin position="31"/>
        <end position="49"/>
    </location>
</feature>
<keyword evidence="9" id="KW-0156">Chromatin regulator</keyword>
<feature type="region of interest" description="Disordered" evidence="18">
    <location>
        <begin position="445"/>
        <end position="477"/>
    </location>
</feature>
<dbReference type="FunFam" id="1.10.150.60:FF:000001">
    <property type="entry name" value="Putative lysine-specific demethylase 5b"/>
    <property type="match status" value="1"/>
</dbReference>
<feature type="domain" description="PHD-type" evidence="19">
    <location>
        <begin position="485"/>
        <end position="535"/>
    </location>
</feature>
<gene>
    <name evidence="23" type="ORF">HERILL_LOCUS16319</name>
</gene>
<dbReference type="InterPro" id="IPR047970">
    <property type="entry name" value="KDM5A_PHD2"/>
</dbReference>
<feature type="compositionally biased region" description="Basic and acidic residues" evidence="18">
    <location>
        <begin position="82"/>
        <end position="92"/>
    </location>
</feature>
<evidence type="ECO:0000256" key="16">
    <source>
        <dbReference type="ARBA" id="ARBA00048734"/>
    </source>
</evidence>
<dbReference type="PROSITE" id="PS01359">
    <property type="entry name" value="ZF_PHD_1"/>
    <property type="match status" value="1"/>
</dbReference>
<dbReference type="InterPro" id="IPR013637">
    <property type="entry name" value="Lys_sp_deMease-like_dom"/>
</dbReference>
<dbReference type="InterPro" id="IPR011011">
    <property type="entry name" value="Znf_FYVE_PHD"/>
</dbReference>
<keyword evidence="11" id="KW-0560">Oxidoreductase</keyword>
<evidence type="ECO:0000256" key="10">
    <source>
        <dbReference type="ARBA" id="ARBA00022964"/>
    </source>
</evidence>
<comment type="cofactor">
    <cofactor evidence="1">
        <name>Fe(2+)</name>
        <dbReference type="ChEBI" id="CHEBI:29033"/>
    </cofactor>
</comment>
<dbReference type="FunFam" id="2.60.120.650:FF:000028">
    <property type="entry name" value="Lysine-specific demethylase lid"/>
    <property type="match status" value="1"/>
</dbReference>
<evidence type="ECO:0000256" key="13">
    <source>
        <dbReference type="ARBA" id="ARBA00023015"/>
    </source>
</evidence>
<dbReference type="PROSITE" id="PS50016">
    <property type="entry name" value="ZF_PHD_2"/>
    <property type="match status" value="2"/>
</dbReference>
<dbReference type="PROSITE" id="PS51184">
    <property type="entry name" value="JMJC"/>
    <property type="match status" value="1"/>
</dbReference>
<feature type="compositionally biased region" description="Low complexity" evidence="18">
    <location>
        <begin position="1684"/>
        <end position="1728"/>
    </location>
</feature>
<evidence type="ECO:0000256" key="9">
    <source>
        <dbReference type="ARBA" id="ARBA00022853"/>
    </source>
</evidence>
<keyword evidence="5" id="KW-0479">Metal-binding</keyword>
<feature type="compositionally biased region" description="Low complexity" evidence="18">
    <location>
        <begin position="1975"/>
        <end position="1997"/>
    </location>
</feature>
<feature type="compositionally biased region" description="Acidic residues" evidence="18">
    <location>
        <begin position="1511"/>
        <end position="1520"/>
    </location>
</feature>
<dbReference type="Pfam" id="PF02375">
    <property type="entry name" value="JmjN"/>
    <property type="match status" value="1"/>
</dbReference>
<comment type="subcellular location">
    <subcellularLocation>
        <location evidence="2">Nucleus</location>
    </subcellularLocation>
</comment>
<keyword evidence="15" id="KW-0539">Nucleus</keyword>
<dbReference type="GO" id="GO:0034647">
    <property type="term" value="F:histone H3K4me/H3K4me2/H3K4me3 demethylase activity"/>
    <property type="evidence" value="ECO:0007669"/>
    <property type="project" value="UniProtKB-EC"/>
</dbReference>
<keyword evidence="12" id="KW-0408">Iron</keyword>
<dbReference type="InterPro" id="IPR003349">
    <property type="entry name" value="JmjN"/>
</dbReference>
<dbReference type="Gene3D" id="2.60.120.650">
    <property type="entry name" value="Cupin"/>
    <property type="match status" value="1"/>
</dbReference>
<dbReference type="CDD" id="cd15610">
    <property type="entry name" value="PHD3_KDM5A_like"/>
    <property type="match status" value="1"/>
</dbReference>
<dbReference type="Proteomes" id="UP000594454">
    <property type="component" value="Chromosome 7"/>
</dbReference>
<evidence type="ECO:0000259" key="19">
    <source>
        <dbReference type="PROSITE" id="PS50016"/>
    </source>
</evidence>
<keyword evidence="13" id="KW-0805">Transcription regulation</keyword>
<protein>
    <recommendedName>
        <fullName evidence="4">[histone H3]-trimethyl-L-lysine(4) demethylase</fullName>
        <ecNumber evidence="4">1.14.11.67</ecNumber>
    </recommendedName>
</protein>
<dbReference type="Gene3D" id="1.10.150.60">
    <property type="entry name" value="ARID DNA-binding domain"/>
    <property type="match status" value="1"/>
</dbReference>
<comment type="similarity">
    <text evidence="3">Belongs to the JARID1 histone demethylase family.</text>
</comment>
<feature type="region of interest" description="Disordered" evidence="18">
    <location>
        <begin position="1464"/>
        <end position="1587"/>
    </location>
</feature>
<dbReference type="PROSITE" id="PS51011">
    <property type="entry name" value="ARID"/>
    <property type="match status" value="1"/>
</dbReference>
<dbReference type="SUPFAM" id="SSF57903">
    <property type="entry name" value="FYVE/PHD zinc finger"/>
    <property type="match status" value="3"/>
</dbReference>
<dbReference type="CDD" id="cd15606">
    <property type="entry name" value="PHD2_KDM5A"/>
    <property type="match status" value="1"/>
</dbReference>
<evidence type="ECO:0000256" key="17">
    <source>
        <dbReference type="PROSITE-ProRule" id="PRU00146"/>
    </source>
</evidence>
<feature type="region of interest" description="Disordered" evidence="18">
    <location>
        <begin position="108"/>
        <end position="185"/>
    </location>
</feature>
<dbReference type="InterPro" id="IPR001606">
    <property type="entry name" value="ARID_dom"/>
</dbReference>
<dbReference type="GO" id="GO:0006355">
    <property type="term" value="P:regulation of DNA-templated transcription"/>
    <property type="evidence" value="ECO:0007669"/>
    <property type="project" value="TreeGrafter"/>
</dbReference>
<feature type="domain" description="PHD-type" evidence="19">
    <location>
        <begin position="1786"/>
        <end position="1841"/>
    </location>
</feature>
<dbReference type="InterPro" id="IPR048615">
    <property type="entry name" value="KDM5_C-hel"/>
</dbReference>
<dbReference type="SUPFAM" id="SSF51197">
    <property type="entry name" value="Clavaminate synthase-like"/>
    <property type="match status" value="1"/>
</dbReference>
<evidence type="ECO:0000256" key="2">
    <source>
        <dbReference type="ARBA" id="ARBA00004123"/>
    </source>
</evidence>
<accession>A0A7R8V742</accession>
<evidence type="ECO:0000256" key="15">
    <source>
        <dbReference type="ARBA" id="ARBA00023242"/>
    </source>
</evidence>
<sequence>MVSKIEKQTFGDVLNTGSTQIGSVSGGSFAGSDQNSIVQPQTAAATSPNKIPLGGGSVVDSPSRNRGTSSPPPPVLTPEVTNNHEDTKRASPDHCSVALGTAVTMPGFGRRASATTASNPTGTGTGSAATVPLSGMQGSNDNLTTQLSGQAHQQQQSIPSLQPPPHLPPQKPATHSSPTAFSSTKNEEFVFIRPPECLIFKPNEEEFKNPLAYISKIRSVAEKYGICKIQPPKSWTPPFTVDVDKLRFTPRVQRLNELEAKTRVKLNFLDQIAKFWELQGSSLKIPMVERKALDLYTLHRVVQEEGGMEQTTRERKWSKVAQRMGYPAGKGVGTILKGHYERILHPFDIFTMGKALAAVAGTNTEDGTTKAKLEPESGDQDYKPHGIVSRQQITPPKENTARRSKRFANSSSATCGVSNYNLNHSGIGTHGPFNTPIKDEIKRENDDGGTPLRYGKGRSRNCSTSSNISAGRGGKKQKDVDPLAKYICHICNRGDIEEAMLLCDGCDDSYHTFCLIPPLSDIPKGDWRCPKCVVEEVSKPVEAFGFEQAQREYTLQQFGEMADQFKADYFNMSVHLVPTELVEREFWRIVSSIDEDVTVEYGADLHTMDHGSGFPTKSSLYLLPGDQEYAESSWNLNNLPLLEESILGHINADISGMKVPWMYVGMCFATFCWHNEDHWSYSINYLHWGEPKTWYGVPGYKAEAFEATMKSAAPELFQSQPDLLHQLVTIMNPNILMNAGVPVYRTDQHAGEFVVTFPRAYHAGFNQGYNFAEAVNFAPADWMKMGRECINHYSTLRRFCVFSHDELVCKMALEPDKLNLGIATACYLDMAEMVDSEKKLRKSLLEWGVTKAERAAFELIPDDERQCESCKTTVFLSAVTCSCTNLLVCLRHYTELCSCPPEKHTLKYRYTLDELPLMLKKLKVKAESFENWLSKVRDVLDPNTATTITLEELQELAQEAEDKKFPSSILLERLNAAVLEAEKCVTVIQQLDINKMRTRTRNASDAAKYKLTLDELEMFVQEIDNLCCIIQEGQSVRELQALGKEFLESAKQLLNEPISKADEQAIEKLIEEGSTLCIELPEIKALKDRLQQVNWYNRVREFRDAQEKIPVADIHNFLKEGINITPDSIIEKELYELQEILMSVEDLEVVAKRCLESETSRDLSEIELLLERAEDLEGELPSRQALKDAVKKAKEWLQIVEVLQSNESYPYFHTLENLVNRGKNIPFQLEELKRMEEHLSSARSWKERTARTFLKECTNFTLLDVLSPRAEAVMYGSKVKKRSMEEQFTEEMSLGQMVNAFKNAEEKEIADMKALRKQNMEKNPIEDKYCNCKRKFHGLMYQCQLCKDWFHERCVPPPKNTVRPRPSNTSSPSNALNVPQLTARERDREPKFLCPSCMRSRRPRLETILSLLVSLQRLPIRLPEGEALQCLTERAMNWQDRVRQAFATEDVVSALALLSNISQKNSNSSTNASGGGGSSGGLDKDFRSDRNKRRSQQTATRLRTPTNATGTDDEVDTSSEDETHMTNKSGLAASPMGVPLGGGNSSPSSPSKIEHAYSVPVPPNISNSPGGGNNSSFGKATQGDLRSPLSKSEMALITLSKPTKEILELLMMEGDLMEVSLDETLHIWRILNAAKPSISDLAYIHNKYKITPTPSSDILVTSNKKKRRSDESLTPQMAKRSTKGQSSANSNVSQSASGSANVSGSTVSSANNNGTASGASQANSSGTGTKLKRGRKMKLVQKEVESPANIGNSGTGPSEPKKRKRGKKAARQEQVTMIAASTSDDDEECSATNCARPTGREVDWVQCDGGCNKWFHMYCVGLDKDQIKPDDDFICKRCKKNHAGSSTSDTNAAAASTSVQPALREQQQHNTTKDTESAVPSSVGNSIGSSAGGNGSAGGGGGGGVGKGGRQQRSSTSVSNPSPSNSIKNNCSGSISSTINSSSSLSSNKIENDCDQQHTSTYKTGEEEDDKKRTTTSTSGTAATTVTTPSASTTSATPDEEDTDQESTITIVSSTFQLSSTLLSTNAATSTTPPVGGNLTTLTDLSSCPLVGEPTSSTMSSCFATTRSTPSIVPTNSSSTAATATTTITTSTTIATTTNSMNDTS</sequence>
<dbReference type="SMART" id="SM00501">
    <property type="entry name" value="BRIGHT"/>
    <property type="match status" value="1"/>
</dbReference>
<dbReference type="GO" id="GO:0000785">
    <property type="term" value="C:chromatin"/>
    <property type="evidence" value="ECO:0007669"/>
    <property type="project" value="TreeGrafter"/>
</dbReference>
<reference evidence="23 24" key="1">
    <citation type="submission" date="2020-11" db="EMBL/GenBank/DDBJ databases">
        <authorList>
            <person name="Wallbank WR R."/>
            <person name="Pardo Diaz C."/>
            <person name="Kozak K."/>
            <person name="Martin S."/>
            <person name="Jiggins C."/>
            <person name="Moest M."/>
            <person name="Warren A I."/>
            <person name="Generalovic N T."/>
            <person name="Byers J.R.P. K."/>
            <person name="Montejo-Kovacevich G."/>
            <person name="Yen C E."/>
        </authorList>
    </citation>
    <scope>NUCLEOTIDE SEQUENCE [LARGE SCALE GENOMIC DNA]</scope>
</reference>
<comment type="catalytic activity">
    <reaction evidence="16">
        <text>N(6),N(6),N(6)-trimethyl-L-lysyl(4)-[histone H3] + 3 2-oxoglutarate + 3 O2 = L-lysyl(4)-[histone H3] + 3 formaldehyde + 3 succinate + 3 CO2</text>
        <dbReference type="Rhea" id="RHEA:60208"/>
        <dbReference type="Rhea" id="RHEA-COMP:15537"/>
        <dbReference type="Rhea" id="RHEA-COMP:15547"/>
        <dbReference type="ChEBI" id="CHEBI:15379"/>
        <dbReference type="ChEBI" id="CHEBI:16526"/>
        <dbReference type="ChEBI" id="CHEBI:16810"/>
        <dbReference type="ChEBI" id="CHEBI:16842"/>
        <dbReference type="ChEBI" id="CHEBI:29969"/>
        <dbReference type="ChEBI" id="CHEBI:30031"/>
        <dbReference type="ChEBI" id="CHEBI:61961"/>
        <dbReference type="EC" id="1.14.11.67"/>
    </reaction>
</comment>
<dbReference type="GO" id="GO:0005654">
    <property type="term" value="C:nucleoplasm"/>
    <property type="evidence" value="ECO:0007669"/>
    <property type="project" value="UniProtKB-ARBA"/>
</dbReference>
<dbReference type="Gene3D" id="3.30.40.10">
    <property type="entry name" value="Zinc/RING finger domain, C3HC4 (zinc finger)"/>
    <property type="match status" value="2"/>
</dbReference>
<dbReference type="Pfam" id="PF02928">
    <property type="entry name" value="zf-C5HC2"/>
    <property type="match status" value="1"/>
</dbReference>
<dbReference type="InterPro" id="IPR036431">
    <property type="entry name" value="ARID_dom_sf"/>
</dbReference>
<feature type="region of interest" description="Disordered" evidence="18">
    <location>
        <begin position="1360"/>
        <end position="1382"/>
    </location>
</feature>
<dbReference type="GO" id="GO:0008270">
    <property type="term" value="F:zinc ion binding"/>
    <property type="evidence" value="ECO:0007669"/>
    <property type="project" value="UniProtKB-KW"/>
</dbReference>
<feature type="compositionally biased region" description="Polar residues" evidence="18">
    <location>
        <begin position="460"/>
        <end position="469"/>
    </location>
</feature>
<feature type="compositionally biased region" description="Polar residues" evidence="18">
    <location>
        <begin position="113"/>
        <end position="128"/>
    </location>
</feature>
<dbReference type="SMART" id="SM00249">
    <property type="entry name" value="PHD"/>
    <property type="match status" value="3"/>
</dbReference>
<feature type="region of interest" description="Disordered" evidence="18">
    <location>
        <begin position="22"/>
        <end position="95"/>
    </location>
</feature>
<dbReference type="InterPro" id="IPR019787">
    <property type="entry name" value="Znf_PHD-finger"/>
</dbReference>
<feature type="domain" description="JmjC" evidence="22">
    <location>
        <begin position="628"/>
        <end position="794"/>
    </location>
</feature>
<evidence type="ECO:0000256" key="1">
    <source>
        <dbReference type="ARBA" id="ARBA00001954"/>
    </source>
</evidence>
<feature type="compositionally biased region" description="Polar residues" evidence="18">
    <location>
        <begin position="60"/>
        <end position="69"/>
    </location>
</feature>
<dbReference type="SMART" id="SM00558">
    <property type="entry name" value="JmjC"/>
    <property type="match status" value="1"/>
</dbReference>
<evidence type="ECO:0000256" key="11">
    <source>
        <dbReference type="ARBA" id="ARBA00023002"/>
    </source>
</evidence>
<dbReference type="InterPro" id="IPR019786">
    <property type="entry name" value="Zinc_finger_PHD-type_CS"/>
</dbReference>
<feature type="compositionally biased region" description="Basic residues" evidence="18">
    <location>
        <begin position="1730"/>
        <end position="1739"/>
    </location>
</feature>
<evidence type="ECO:0000256" key="7">
    <source>
        <dbReference type="ARBA" id="ARBA00022771"/>
    </source>
</evidence>
<feature type="region of interest" description="Disordered" evidence="18">
    <location>
        <begin position="1654"/>
        <end position="1773"/>
    </location>
</feature>
<feature type="compositionally biased region" description="Polar residues" evidence="18">
    <location>
        <begin position="1496"/>
        <end position="1508"/>
    </location>
</feature>
<feature type="compositionally biased region" description="Polar residues" evidence="18">
    <location>
        <begin position="174"/>
        <end position="184"/>
    </location>
</feature>
<evidence type="ECO:0000259" key="20">
    <source>
        <dbReference type="PROSITE" id="PS51011"/>
    </source>
</evidence>
<keyword evidence="6" id="KW-0677">Repeat</keyword>
<dbReference type="InterPro" id="IPR013083">
    <property type="entry name" value="Znf_RING/FYVE/PHD"/>
</dbReference>
<evidence type="ECO:0000313" key="23">
    <source>
        <dbReference type="EMBL" id="CAD7094088.1"/>
    </source>
</evidence>
<dbReference type="CDD" id="cd15605">
    <property type="entry name" value="PHD1_Lid_like"/>
    <property type="match status" value="1"/>
</dbReference>
<keyword evidence="10" id="KW-0223">Dioxygenase</keyword>
<dbReference type="Pfam" id="PF02373">
    <property type="entry name" value="JmjC"/>
    <property type="match status" value="1"/>
</dbReference>
<feature type="compositionally biased region" description="Pro residues" evidence="18">
    <location>
        <begin position="161"/>
        <end position="171"/>
    </location>
</feature>
<evidence type="ECO:0000256" key="8">
    <source>
        <dbReference type="ARBA" id="ARBA00022833"/>
    </source>
</evidence>
<evidence type="ECO:0000256" key="12">
    <source>
        <dbReference type="ARBA" id="ARBA00023004"/>
    </source>
</evidence>
<keyword evidence="8" id="KW-0862">Zinc</keyword>
<dbReference type="EC" id="1.14.11.67" evidence="4"/>
<proteinExistence type="inferred from homology"/>
<organism evidence="23 24">
    <name type="scientific">Hermetia illucens</name>
    <name type="common">Black soldier fly</name>
    <dbReference type="NCBI Taxonomy" id="343691"/>
    <lineage>
        <taxon>Eukaryota</taxon>
        <taxon>Metazoa</taxon>
        <taxon>Ecdysozoa</taxon>
        <taxon>Arthropoda</taxon>
        <taxon>Hexapoda</taxon>
        <taxon>Insecta</taxon>
        <taxon>Pterygota</taxon>
        <taxon>Neoptera</taxon>
        <taxon>Endopterygota</taxon>
        <taxon>Diptera</taxon>
        <taxon>Brachycera</taxon>
        <taxon>Stratiomyomorpha</taxon>
        <taxon>Stratiomyidae</taxon>
        <taxon>Hermetiinae</taxon>
        <taxon>Hermetia</taxon>
    </lineage>
</organism>
<dbReference type="SMART" id="SM00545">
    <property type="entry name" value="JmjN"/>
    <property type="match status" value="1"/>
</dbReference>
<dbReference type="OrthoDB" id="1678912at2759"/>
<dbReference type="FunFam" id="3.30.40.10:FF:000023">
    <property type="entry name" value="Lysine (K)-specific demethylase 5A"/>
    <property type="match status" value="1"/>
</dbReference>
<evidence type="ECO:0000256" key="4">
    <source>
        <dbReference type="ARBA" id="ARBA00012902"/>
    </source>
</evidence>
<dbReference type="CDD" id="cd16864">
    <property type="entry name" value="ARID_JARID"/>
    <property type="match status" value="1"/>
</dbReference>
<feature type="compositionally biased region" description="Low complexity" evidence="18">
    <location>
        <begin position="1911"/>
        <end position="1949"/>
    </location>
</feature>
<evidence type="ECO:0000256" key="3">
    <source>
        <dbReference type="ARBA" id="ARBA00006801"/>
    </source>
</evidence>
<dbReference type="PANTHER" id="PTHR10694:SF33">
    <property type="entry name" value="LYSINE-SPECIFIC DEMETHYLASE 5"/>
    <property type="match status" value="1"/>
</dbReference>
<dbReference type="Pfam" id="PF01388">
    <property type="entry name" value="ARID"/>
    <property type="match status" value="1"/>
</dbReference>
<dbReference type="EMBL" id="LR899015">
    <property type="protein sequence ID" value="CAD7094088.1"/>
    <property type="molecule type" value="Genomic_DNA"/>
</dbReference>
<evidence type="ECO:0000259" key="21">
    <source>
        <dbReference type="PROSITE" id="PS51183"/>
    </source>
</evidence>
<dbReference type="Pfam" id="PF21323">
    <property type="entry name" value="KDM5_C-hel"/>
    <property type="match status" value="1"/>
</dbReference>
<dbReference type="Pfam" id="PF08429">
    <property type="entry name" value="PLU-1"/>
    <property type="match status" value="1"/>
</dbReference>
<feature type="compositionally biased region" description="Low complexity" evidence="18">
    <location>
        <begin position="150"/>
        <end position="160"/>
    </location>
</feature>
<keyword evidence="7 17" id="KW-0863">Zinc-finger</keyword>
<feature type="domain" description="JmjN" evidence="21">
    <location>
        <begin position="197"/>
        <end position="238"/>
    </location>
</feature>
<dbReference type="InterPro" id="IPR001965">
    <property type="entry name" value="Znf_PHD"/>
</dbReference>
<dbReference type="GO" id="GO:0003677">
    <property type="term" value="F:DNA binding"/>
    <property type="evidence" value="ECO:0007669"/>
    <property type="project" value="InterPro"/>
</dbReference>
<feature type="compositionally biased region" description="Gly residues" evidence="18">
    <location>
        <begin position="1890"/>
        <end position="1909"/>
    </location>
</feature>
<evidence type="ECO:0000256" key="6">
    <source>
        <dbReference type="ARBA" id="ARBA00022737"/>
    </source>
</evidence>
<evidence type="ECO:0000259" key="22">
    <source>
        <dbReference type="PROSITE" id="PS51184"/>
    </source>
</evidence>
<evidence type="ECO:0000256" key="5">
    <source>
        <dbReference type="ARBA" id="ARBA00022723"/>
    </source>
</evidence>
<dbReference type="InterPro" id="IPR004198">
    <property type="entry name" value="Znf_C5HC2"/>
</dbReference>
<feature type="domain" description="ARID" evidence="20">
    <location>
        <begin position="262"/>
        <end position="352"/>
    </location>
</feature>
<dbReference type="SMART" id="SM01014">
    <property type="entry name" value="ARID"/>
    <property type="match status" value="1"/>
</dbReference>
<evidence type="ECO:0000313" key="24">
    <source>
        <dbReference type="Proteomes" id="UP000594454"/>
    </source>
</evidence>
<dbReference type="PANTHER" id="PTHR10694">
    <property type="entry name" value="LYSINE-SPECIFIC DEMETHYLASE"/>
    <property type="match status" value="1"/>
</dbReference>
<feature type="compositionally biased region" description="Low complexity" evidence="18">
    <location>
        <begin position="1363"/>
        <end position="1374"/>
    </location>
</feature>
<feature type="compositionally biased region" description="Basic and acidic residues" evidence="18">
    <location>
        <begin position="367"/>
        <end position="384"/>
    </location>
</feature>
<keyword evidence="14" id="KW-0804">Transcription</keyword>
<keyword evidence="24" id="KW-1185">Reference proteome</keyword>
<evidence type="ECO:0000256" key="14">
    <source>
        <dbReference type="ARBA" id="ARBA00023163"/>
    </source>
</evidence>
<feature type="region of interest" description="Disordered" evidence="18">
    <location>
        <begin position="364"/>
        <end position="384"/>
    </location>
</feature>